<keyword evidence="3" id="KW-0378">Hydrolase</keyword>
<dbReference type="InterPro" id="IPR018247">
    <property type="entry name" value="EF_Hand_1_Ca_BS"/>
</dbReference>
<gene>
    <name evidence="5" type="ORF">RDWZM_009101</name>
</gene>
<dbReference type="SMART" id="SM00156">
    <property type="entry name" value="PP2Ac"/>
    <property type="match status" value="1"/>
</dbReference>
<comment type="similarity">
    <text evidence="1 3">Belongs to the PPP phosphatase family.</text>
</comment>
<name>A0A9Q0RKP1_BLOTA</name>
<dbReference type="InterPro" id="IPR004843">
    <property type="entry name" value="Calcineurin-like_PHP"/>
</dbReference>
<dbReference type="InterPro" id="IPR050341">
    <property type="entry name" value="PP1_catalytic_subunit"/>
</dbReference>
<dbReference type="PANTHER" id="PTHR11668">
    <property type="entry name" value="SERINE/THREONINE PROTEIN PHOSPHATASE"/>
    <property type="match status" value="1"/>
</dbReference>
<comment type="catalytic activity">
    <reaction evidence="3">
        <text>O-phospho-L-threonyl-[protein] + H2O = L-threonyl-[protein] + phosphate</text>
        <dbReference type="Rhea" id="RHEA:47004"/>
        <dbReference type="Rhea" id="RHEA-COMP:11060"/>
        <dbReference type="Rhea" id="RHEA-COMP:11605"/>
        <dbReference type="ChEBI" id="CHEBI:15377"/>
        <dbReference type="ChEBI" id="CHEBI:30013"/>
        <dbReference type="ChEBI" id="CHEBI:43474"/>
        <dbReference type="ChEBI" id="CHEBI:61977"/>
        <dbReference type="EC" id="3.1.3.16"/>
    </reaction>
</comment>
<dbReference type="Pfam" id="PF00149">
    <property type="entry name" value="Metallophos"/>
    <property type="match status" value="1"/>
</dbReference>
<proteinExistence type="inferred from homology"/>
<dbReference type="InterPro" id="IPR006186">
    <property type="entry name" value="Ser/Thr-sp_prot-phosphatase"/>
</dbReference>
<dbReference type="PROSITE" id="PS00018">
    <property type="entry name" value="EF_HAND_1"/>
    <property type="match status" value="1"/>
</dbReference>
<dbReference type="InterPro" id="IPR029052">
    <property type="entry name" value="Metallo-depent_PP-like"/>
</dbReference>
<dbReference type="SUPFAM" id="SSF56300">
    <property type="entry name" value="Metallo-dependent phosphatases"/>
    <property type="match status" value="1"/>
</dbReference>
<dbReference type="EMBL" id="JAPWDV010000003">
    <property type="protein sequence ID" value="KAJ6217944.1"/>
    <property type="molecule type" value="Genomic_DNA"/>
</dbReference>
<sequence length="853" mass="100260">MDNTTKNGSFISPMITSNYSNYQYQNIIDSCALIVHCEHHNRVALYTTVDTKTQNRFQWFPFAYTQPSQTWSQNYRSILSLIIGQPLKDQMIKQINCLNLFRLQLSRNQRFVTRLIYYIQLDSSKIDLCNTATSPISIEWVSIVDASKGRIGQFWGPEIEYFCTAINQKQPLIGGVIMEYSLREAYNVQFSNHEFSSILNGSQITQIDIQRIYDDFIEHCFPCFPMSRTSFEQYLIKHRIETNMERLKHYWNAWKNHSNSPFMTFHELLIGLVIIDRYTNHGELRLRYIFKFYDRDKDGKLNRIELKTLIQDLMYPNVVTTDKIEECLNEKFFRIKLYLNSRMPSKLVNRDCKQSKEVTDLTTIDFETFLVSVLERIITGTSRLCRSCVPVFSSIQRSFVTRRLEQTFTKKYSFKQIITNNNNQMTKCSGCISKSTFQLSQHVIVLNDQRRMKSVFKNIDQQSRITTTSLSNHSFEIQFNNRALANLYLKRIRDFCRSKYKGTARKYNGLFEMMPKVDHHLFEAEISAICTDVRQVLLRNKEHIIDLQSPIIVIGDIHGNLEDLLTLESIHWSTVPFFTGKQILFLGDYVDRGRWSFECAIYLFCLKILAPDKITLLRGNHEVRSVQLNYSYVDELKSKYGSELGLRLFEYTNKVFDCLPYCAIVDRVIFCAHGGIPYSNIGIRELLQKYPKITSDIEMEGFEILWQILWSDPVDSKELRNEYELLIDLANRSKSKTKSNRHNQYRNMVTPEDQLIASMYQFGFLPNRKRCTAYLFNEQAFNEFCTINQFTHMIRAHEVPINGYRFHFKYRCITTFSCSHYCGHNNQCAVIQIADNRIRVLQINTMMNNPATT</sequence>
<evidence type="ECO:0000259" key="4">
    <source>
        <dbReference type="PROSITE" id="PS50222"/>
    </source>
</evidence>
<accession>A0A9Q0RKP1</accession>
<feature type="domain" description="EF-hand" evidence="4">
    <location>
        <begin position="281"/>
        <end position="316"/>
    </location>
</feature>
<dbReference type="InterPro" id="IPR011992">
    <property type="entry name" value="EF-hand-dom_pair"/>
</dbReference>
<keyword evidence="2" id="KW-0106">Calcium</keyword>
<dbReference type="SUPFAM" id="SSF47473">
    <property type="entry name" value="EF-hand"/>
    <property type="match status" value="1"/>
</dbReference>
<evidence type="ECO:0000313" key="6">
    <source>
        <dbReference type="Proteomes" id="UP001142055"/>
    </source>
</evidence>
<dbReference type="GO" id="GO:0004722">
    <property type="term" value="F:protein serine/threonine phosphatase activity"/>
    <property type="evidence" value="ECO:0007669"/>
    <property type="project" value="UniProtKB-EC"/>
</dbReference>
<evidence type="ECO:0000313" key="5">
    <source>
        <dbReference type="EMBL" id="KAJ6217944.1"/>
    </source>
</evidence>
<evidence type="ECO:0000256" key="2">
    <source>
        <dbReference type="ARBA" id="ARBA00022837"/>
    </source>
</evidence>
<dbReference type="Gene3D" id="3.60.21.10">
    <property type="match status" value="1"/>
</dbReference>
<dbReference type="PROSITE" id="PS50222">
    <property type="entry name" value="EF_HAND_2"/>
    <property type="match status" value="1"/>
</dbReference>
<organism evidence="5 6">
    <name type="scientific">Blomia tropicalis</name>
    <name type="common">Mite</name>
    <dbReference type="NCBI Taxonomy" id="40697"/>
    <lineage>
        <taxon>Eukaryota</taxon>
        <taxon>Metazoa</taxon>
        <taxon>Ecdysozoa</taxon>
        <taxon>Arthropoda</taxon>
        <taxon>Chelicerata</taxon>
        <taxon>Arachnida</taxon>
        <taxon>Acari</taxon>
        <taxon>Acariformes</taxon>
        <taxon>Sarcoptiformes</taxon>
        <taxon>Astigmata</taxon>
        <taxon>Glycyphagoidea</taxon>
        <taxon>Echimyopodidae</taxon>
        <taxon>Blomia</taxon>
    </lineage>
</organism>
<dbReference type="Pfam" id="PF13405">
    <property type="entry name" value="EF-hand_6"/>
    <property type="match status" value="1"/>
</dbReference>
<reference evidence="5" key="1">
    <citation type="submission" date="2022-12" db="EMBL/GenBank/DDBJ databases">
        <title>Genome assemblies of Blomia tropicalis.</title>
        <authorList>
            <person name="Cui Y."/>
        </authorList>
    </citation>
    <scope>NUCLEOTIDE SEQUENCE</scope>
    <source>
        <tissue evidence="5">Adult mites</tissue>
    </source>
</reference>
<dbReference type="PANTHER" id="PTHR11668:SF496">
    <property type="entry name" value="SERINE_THREONINE-PROTEIN PHOSPHATASE"/>
    <property type="match status" value="1"/>
</dbReference>
<dbReference type="EC" id="3.1.3.16" evidence="3"/>
<dbReference type="PROSITE" id="PS00125">
    <property type="entry name" value="SER_THR_PHOSPHATASE"/>
    <property type="match status" value="1"/>
</dbReference>
<comment type="caution">
    <text evidence="5">The sequence shown here is derived from an EMBL/GenBank/DDBJ whole genome shotgun (WGS) entry which is preliminary data.</text>
</comment>
<protein>
    <recommendedName>
        <fullName evidence="3">Serine/threonine-protein phosphatase</fullName>
        <ecNumber evidence="3">3.1.3.16</ecNumber>
    </recommendedName>
</protein>
<evidence type="ECO:0000256" key="3">
    <source>
        <dbReference type="RuleBase" id="RU004273"/>
    </source>
</evidence>
<dbReference type="Gene3D" id="1.10.238.10">
    <property type="entry name" value="EF-hand"/>
    <property type="match status" value="1"/>
</dbReference>
<dbReference type="GO" id="GO:0005737">
    <property type="term" value="C:cytoplasm"/>
    <property type="evidence" value="ECO:0007669"/>
    <property type="project" value="TreeGrafter"/>
</dbReference>
<dbReference type="Proteomes" id="UP001142055">
    <property type="component" value="Chromosome 3"/>
</dbReference>
<dbReference type="GO" id="GO:0005509">
    <property type="term" value="F:calcium ion binding"/>
    <property type="evidence" value="ECO:0007669"/>
    <property type="project" value="InterPro"/>
</dbReference>
<dbReference type="InterPro" id="IPR002048">
    <property type="entry name" value="EF_hand_dom"/>
</dbReference>
<dbReference type="AlphaFoldDB" id="A0A9Q0RKP1"/>
<evidence type="ECO:0000256" key="1">
    <source>
        <dbReference type="ARBA" id="ARBA00008294"/>
    </source>
</evidence>
<dbReference type="GO" id="GO:0005634">
    <property type="term" value="C:nucleus"/>
    <property type="evidence" value="ECO:0007669"/>
    <property type="project" value="TreeGrafter"/>
</dbReference>
<dbReference type="CDD" id="cd00144">
    <property type="entry name" value="MPP_PPP_family"/>
    <property type="match status" value="1"/>
</dbReference>
<dbReference type="PRINTS" id="PR00114">
    <property type="entry name" value="STPHPHTASE"/>
</dbReference>
<keyword evidence="6" id="KW-1185">Reference proteome</keyword>